<dbReference type="InterPro" id="IPR004027">
    <property type="entry name" value="SEC_C_motif"/>
</dbReference>
<dbReference type="AlphaFoldDB" id="A0AAW7TC84"/>
<dbReference type="RefSeq" id="WP_158332648.1">
    <property type="nucleotide sequence ID" value="NZ_CAAAFK010000005.1"/>
</dbReference>
<dbReference type="NCBIfam" id="TIGR02292">
    <property type="entry name" value="ygfB_yecA"/>
    <property type="match status" value="1"/>
</dbReference>
<dbReference type="EMBL" id="JAUJRV010000051">
    <property type="protein sequence ID" value="MDN7799643.1"/>
    <property type="molecule type" value="Genomic_DNA"/>
</dbReference>
<sequence length="136" mass="15680">MLLERKEGVAPASNWAHGFMRAVQMRPDSWRQLINDEDHGGPMVAIMMLHHEHDPDPEMRPPLLTPEKREDALRTMVAGLPHIYGYFEPRRRPLQNTGAQRSMHRVELKIGRNEPCPCGSGRKYKHCCVDKPLTLH</sequence>
<dbReference type="Pfam" id="PF02810">
    <property type="entry name" value="SEC-C"/>
    <property type="match status" value="1"/>
</dbReference>
<proteinExistence type="predicted"/>
<dbReference type="InterPro" id="IPR011978">
    <property type="entry name" value="YgfB-like"/>
</dbReference>
<evidence type="ECO:0000313" key="1">
    <source>
        <dbReference type="EMBL" id="MDN7799643.1"/>
    </source>
</evidence>
<reference evidence="1" key="1">
    <citation type="submission" date="2023-07" db="EMBL/GenBank/DDBJ databases">
        <title>A collection of bacterial strains from the Burkholderia cepacia Research Laboratory and Repository.</title>
        <authorList>
            <person name="Lipuma J."/>
            <person name="Spilker T."/>
            <person name="Caverly L."/>
        </authorList>
    </citation>
    <scope>NUCLEOTIDE SEQUENCE</scope>
    <source>
        <strain evidence="1">AU44268</strain>
    </source>
</reference>
<dbReference type="SUPFAM" id="SSF103642">
    <property type="entry name" value="Sec-C motif"/>
    <property type="match status" value="1"/>
</dbReference>
<protein>
    <submittedName>
        <fullName evidence="1">UPF0149 family protein</fullName>
    </submittedName>
</protein>
<organism evidence="1 2">
    <name type="scientific">Burkholderia vietnamiensis</name>
    <dbReference type="NCBI Taxonomy" id="60552"/>
    <lineage>
        <taxon>Bacteria</taxon>
        <taxon>Pseudomonadati</taxon>
        <taxon>Pseudomonadota</taxon>
        <taxon>Betaproteobacteria</taxon>
        <taxon>Burkholderiales</taxon>
        <taxon>Burkholderiaceae</taxon>
        <taxon>Burkholderia</taxon>
        <taxon>Burkholderia cepacia complex</taxon>
    </lineage>
</organism>
<name>A0AAW7TC84_BURVI</name>
<dbReference type="Gene3D" id="3.10.450.50">
    <property type="match status" value="1"/>
</dbReference>
<dbReference type="PANTHER" id="PTHR33747:SF1">
    <property type="entry name" value="ADENYLATE CYCLASE-ASSOCIATED CAP C-TERMINAL DOMAIN-CONTAINING PROTEIN"/>
    <property type="match status" value="1"/>
</dbReference>
<comment type="caution">
    <text evidence="1">The sequence shown here is derived from an EMBL/GenBank/DDBJ whole genome shotgun (WGS) entry which is preliminary data.</text>
</comment>
<evidence type="ECO:0000313" key="2">
    <source>
        <dbReference type="Proteomes" id="UP001171620"/>
    </source>
</evidence>
<dbReference type="SUPFAM" id="SSF101327">
    <property type="entry name" value="YgfB-like"/>
    <property type="match status" value="1"/>
</dbReference>
<dbReference type="Pfam" id="PF03695">
    <property type="entry name" value="UPF0149"/>
    <property type="match status" value="1"/>
</dbReference>
<gene>
    <name evidence="1" type="ORF">QZM33_32440</name>
</gene>
<dbReference type="PANTHER" id="PTHR33747">
    <property type="entry name" value="UPF0225 PROTEIN SCO1677"/>
    <property type="match status" value="1"/>
</dbReference>
<dbReference type="Proteomes" id="UP001171620">
    <property type="component" value="Unassembled WGS sequence"/>
</dbReference>
<dbReference type="InterPro" id="IPR036255">
    <property type="entry name" value="YgfB-like_sf"/>
</dbReference>
<accession>A0AAW7TC84</accession>